<dbReference type="OrthoDB" id="5405297at2759"/>
<dbReference type="Gene3D" id="3.80.10.10">
    <property type="entry name" value="Ribonuclease Inhibitor"/>
    <property type="match status" value="1"/>
</dbReference>
<evidence type="ECO:0000313" key="3">
    <source>
        <dbReference type="Proteomes" id="UP000076632"/>
    </source>
</evidence>
<dbReference type="STRING" id="1328760.A0A165AB01"/>
<sequence length="551" mass="61566">MGFLKHIRSKSKIKAQAAAAAAAGENDSYRYYPATPGFRSHRPAPKLPTAVLETIFLFLCPHTQDENYDACEDSMIEDGCMLCDMRDLAHCAAVCRDWRPVVEKLLYRSIRIDPVHYCEKEIELSEKRNRRSFSRKKGDDGDAPGQRLALLSRTLRGNPWLAVTVQYLKMPFMTRETRKADLARTISVLPNLQYVDLPEGFYSDDPSCRTLREELAARCWDIRKMKYTVGSEHSFTLLGHGRYWQGLKALELVGIVVDPGTLLQGMASLPILHELKLVDLPWLDDSIFQTNAALPAFPALQKLSLDEIPNVTAHGVRQYLSRPEAREIFNTLQLNSTGVLPTELHIVLAAAPWLTQLSIVEEVTRPFPIQEKIPLMASRSLRTLHYEITSPPVAQGAHRADEGYYQYLSHSLLASCLPALRSLFVRYTDFHDSLLLEAPRPAFAGDAAPRPRFRQTMDIYSKGLDELEWNFTSITPPVGPGRRGSASITTPLSAHRMSGQLSPQWGGDARRSVVVGNGFGGFLAVPTEADGSTVGSGKGHARKSSRQDLWR</sequence>
<dbReference type="RefSeq" id="XP_018185746.1">
    <property type="nucleotide sequence ID" value="XM_018335393.1"/>
</dbReference>
<keyword evidence="3" id="KW-1185">Reference proteome</keyword>
<dbReference type="GeneID" id="28900530"/>
<dbReference type="Proteomes" id="UP000076632">
    <property type="component" value="Unassembled WGS sequence"/>
</dbReference>
<reference evidence="2 3" key="1">
    <citation type="journal article" date="2016" name="Fungal Biol.">
        <title>The genome of Xylona heveae provides a window into fungal endophytism.</title>
        <authorList>
            <person name="Gazis R."/>
            <person name="Kuo A."/>
            <person name="Riley R."/>
            <person name="LaButti K."/>
            <person name="Lipzen A."/>
            <person name="Lin J."/>
            <person name="Amirebrahimi M."/>
            <person name="Hesse C.N."/>
            <person name="Spatafora J.W."/>
            <person name="Henrissat B."/>
            <person name="Hainaut M."/>
            <person name="Grigoriev I.V."/>
            <person name="Hibbett D.S."/>
        </authorList>
    </citation>
    <scope>NUCLEOTIDE SEQUENCE [LARGE SCALE GENOMIC DNA]</scope>
    <source>
        <strain evidence="2 3">TC161</strain>
    </source>
</reference>
<organism evidence="2 3">
    <name type="scientific">Xylona heveae (strain CBS 132557 / TC161)</name>
    <dbReference type="NCBI Taxonomy" id="1328760"/>
    <lineage>
        <taxon>Eukaryota</taxon>
        <taxon>Fungi</taxon>
        <taxon>Dikarya</taxon>
        <taxon>Ascomycota</taxon>
        <taxon>Pezizomycotina</taxon>
        <taxon>Xylonomycetes</taxon>
        <taxon>Xylonales</taxon>
        <taxon>Xylonaceae</taxon>
        <taxon>Xylona</taxon>
    </lineage>
</organism>
<dbReference type="SUPFAM" id="SSF52047">
    <property type="entry name" value="RNI-like"/>
    <property type="match status" value="1"/>
</dbReference>
<evidence type="ECO:0000256" key="1">
    <source>
        <dbReference type="SAM" id="MobiDB-lite"/>
    </source>
</evidence>
<feature type="region of interest" description="Disordered" evidence="1">
    <location>
        <begin position="528"/>
        <end position="551"/>
    </location>
</feature>
<gene>
    <name evidence="2" type="ORF">L228DRAFT_270284</name>
</gene>
<dbReference type="InterPro" id="IPR032675">
    <property type="entry name" value="LRR_dom_sf"/>
</dbReference>
<evidence type="ECO:0000313" key="2">
    <source>
        <dbReference type="EMBL" id="KZF20191.1"/>
    </source>
</evidence>
<dbReference type="AlphaFoldDB" id="A0A165AB01"/>
<name>A0A165AB01_XYLHT</name>
<accession>A0A165AB01</accession>
<protein>
    <submittedName>
        <fullName evidence="2">Uncharacterized protein</fullName>
    </submittedName>
</protein>
<dbReference type="EMBL" id="KV407463">
    <property type="protein sequence ID" value="KZF20191.1"/>
    <property type="molecule type" value="Genomic_DNA"/>
</dbReference>
<dbReference type="OMA" id="CPDIRKM"/>
<proteinExistence type="predicted"/>
<dbReference type="InParanoid" id="A0A165AB01"/>